<gene>
    <name evidence="1" type="ORF">OG835_19450</name>
</gene>
<dbReference type="Proteomes" id="UP001348369">
    <property type="component" value="Chromosome"/>
</dbReference>
<evidence type="ECO:0000313" key="2">
    <source>
        <dbReference type="Proteomes" id="UP001348369"/>
    </source>
</evidence>
<reference evidence="1" key="1">
    <citation type="submission" date="2022-10" db="EMBL/GenBank/DDBJ databases">
        <title>The complete genomes of actinobacterial strains from the NBC collection.</title>
        <authorList>
            <person name="Joergensen T.S."/>
            <person name="Alvarez Arevalo M."/>
            <person name="Sterndorff E.B."/>
            <person name="Faurdal D."/>
            <person name="Vuksanovic O."/>
            <person name="Mourched A.-S."/>
            <person name="Charusanti P."/>
            <person name="Shaw S."/>
            <person name="Blin K."/>
            <person name="Weber T."/>
        </authorList>
    </citation>
    <scope>NUCLEOTIDE SEQUENCE</scope>
    <source>
        <strain evidence="1">NBC 01771</strain>
    </source>
</reference>
<name>A0ACD4ZKF5_9ACTN</name>
<organism evidence="1 2">
    <name type="scientific">Streptomyces scopuliridis</name>
    <dbReference type="NCBI Taxonomy" id="452529"/>
    <lineage>
        <taxon>Bacteria</taxon>
        <taxon>Bacillati</taxon>
        <taxon>Actinomycetota</taxon>
        <taxon>Actinomycetes</taxon>
        <taxon>Kitasatosporales</taxon>
        <taxon>Streptomycetaceae</taxon>
        <taxon>Streptomyces</taxon>
    </lineage>
</organism>
<dbReference type="EMBL" id="CP109109">
    <property type="protein sequence ID" value="WSB98979.1"/>
    <property type="molecule type" value="Genomic_DNA"/>
</dbReference>
<evidence type="ECO:0000313" key="1">
    <source>
        <dbReference type="EMBL" id="WSB98979.1"/>
    </source>
</evidence>
<keyword evidence="2" id="KW-1185">Reference proteome</keyword>
<accession>A0ACD4ZKF5</accession>
<protein>
    <submittedName>
        <fullName evidence="1">DUF5819 family protein</fullName>
    </submittedName>
</protein>
<sequence>MVSRRPVGCQPLWITDCGTNGDRGGMDSYDDEGVPAGPPPGAGIAGLSLRYQVVAAVALAVIGVLACAHVAMVFLHVAPSNTLTKQHGETVDGWIYPEFEQNWKLFAPNPLQQNVAVEARAEVETPDGARRTTDWIDLSAEDGAAIRGNFLPSHVDQNELRRGWDFFVGSRDNKNRPNGLRGQLSESYIRRIVMLRLEDHDLGGSVERLQLRSATTSIAAPSWSKEKVTTRPFYRVFPWWTVNASDLPGGVRNGRTEAGE</sequence>
<proteinExistence type="predicted"/>